<dbReference type="PANTHER" id="PTHR12867">
    <property type="entry name" value="GLYCOSYL TRANSFERASE-RELATED"/>
    <property type="match status" value="1"/>
</dbReference>
<name>A0A915EPD9_9BILA</name>
<dbReference type="SUPFAM" id="SSF53756">
    <property type="entry name" value="UDP-Glycosyltransferase/glycogen phosphorylase"/>
    <property type="match status" value="1"/>
</dbReference>
<sequence>MHCFVTVGSTKFEGLVESVLSNEVLSALQHLQFKELFIQCGSGEIPEGFKKVGKQGDGDAEQSWCDVRCGIEIHIFHYKRNISAEMRRADLIIGHAGAGTTLESLELGKPLVVVINEALADNHQLELAERLAHDRHLLFTVPKKLADTLEDINLFKLESFPKADPLVFANFLNGQLSLKFD</sequence>
<evidence type="ECO:0000256" key="4">
    <source>
        <dbReference type="ARBA" id="ARBA00017468"/>
    </source>
</evidence>
<dbReference type="PANTHER" id="PTHR12867:SF6">
    <property type="entry name" value="N-ACETYLGLUCOSAMINYLDIPHOSPHODOLICHOL N-ACETYLGLUCOSAMINYLTRANSFERASE"/>
    <property type="match status" value="1"/>
</dbReference>
<evidence type="ECO:0000256" key="3">
    <source>
        <dbReference type="ARBA" id="ARBA00012614"/>
    </source>
</evidence>
<dbReference type="GO" id="GO:0004577">
    <property type="term" value="F:N-acetylglucosaminyldiphosphodolichol N-acetylglucosaminyltransferase activity"/>
    <property type="evidence" value="ECO:0007669"/>
    <property type="project" value="UniProtKB-EC"/>
</dbReference>
<evidence type="ECO:0000256" key="1">
    <source>
        <dbReference type="ARBA" id="ARBA00004240"/>
    </source>
</evidence>
<dbReference type="InterPro" id="IPR007235">
    <property type="entry name" value="Glyco_trans_28_C"/>
</dbReference>
<dbReference type="WBParaSite" id="jg8397">
    <property type="protein sequence ID" value="jg8397"/>
    <property type="gene ID" value="jg8397"/>
</dbReference>
<protein>
    <recommendedName>
        <fullName evidence="4">UDP-N-acetylglucosamine transferase subunit ALG13</fullName>
        <ecNumber evidence="3">2.4.1.141</ecNumber>
    </recommendedName>
</protein>
<keyword evidence="6" id="KW-0808">Transferase</keyword>
<proteinExistence type="inferred from homology"/>
<feature type="domain" description="Glycosyl transferase family 28 C-terminal" evidence="8">
    <location>
        <begin position="3"/>
        <end position="164"/>
    </location>
</feature>
<dbReference type="EC" id="2.4.1.141" evidence="3"/>
<evidence type="ECO:0000313" key="10">
    <source>
        <dbReference type="WBParaSite" id="jg8397"/>
    </source>
</evidence>
<evidence type="ECO:0000313" key="9">
    <source>
        <dbReference type="Proteomes" id="UP000887574"/>
    </source>
</evidence>
<evidence type="ECO:0000256" key="6">
    <source>
        <dbReference type="ARBA" id="ARBA00022679"/>
    </source>
</evidence>
<organism evidence="9 10">
    <name type="scientific">Ditylenchus dipsaci</name>
    <dbReference type="NCBI Taxonomy" id="166011"/>
    <lineage>
        <taxon>Eukaryota</taxon>
        <taxon>Metazoa</taxon>
        <taxon>Ecdysozoa</taxon>
        <taxon>Nematoda</taxon>
        <taxon>Chromadorea</taxon>
        <taxon>Rhabditida</taxon>
        <taxon>Tylenchina</taxon>
        <taxon>Tylenchomorpha</taxon>
        <taxon>Sphaerularioidea</taxon>
        <taxon>Anguinidae</taxon>
        <taxon>Anguininae</taxon>
        <taxon>Ditylenchus</taxon>
    </lineage>
</organism>
<evidence type="ECO:0000256" key="5">
    <source>
        <dbReference type="ARBA" id="ARBA00022676"/>
    </source>
</evidence>
<keyword evidence="9" id="KW-1185">Reference proteome</keyword>
<dbReference type="Pfam" id="PF04101">
    <property type="entry name" value="Glyco_tran_28_C"/>
    <property type="match status" value="1"/>
</dbReference>
<keyword evidence="5" id="KW-0328">Glycosyltransferase</keyword>
<dbReference type="AlphaFoldDB" id="A0A915EPD9"/>
<comment type="subcellular location">
    <subcellularLocation>
        <location evidence="1">Endoplasmic reticulum</location>
    </subcellularLocation>
</comment>
<dbReference type="Proteomes" id="UP000887574">
    <property type="component" value="Unplaced"/>
</dbReference>
<keyword evidence="7" id="KW-0256">Endoplasmic reticulum</keyword>
<dbReference type="Gene3D" id="3.40.50.2000">
    <property type="entry name" value="Glycogen Phosphorylase B"/>
    <property type="match status" value="1"/>
</dbReference>
<accession>A0A915EPD9</accession>
<evidence type="ECO:0000256" key="7">
    <source>
        <dbReference type="ARBA" id="ARBA00022824"/>
    </source>
</evidence>
<dbReference type="InterPro" id="IPR039042">
    <property type="entry name" value="Alg13-like"/>
</dbReference>
<evidence type="ECO:0000256" key="2">
    <source>
        <dbReference type="ARBA" id="ARBA00006962"/>
    </source>
</evidence>
<dbReference type="GO" id="GO:0005783">
    <property type="term" value="C:endoplasmic reticulum"/>
    <property type="evidence" value="ECO:0007669"/>
    <property type="project" value="UniProtKB-SubCell"/>
</dbReference>
<comment type="similarity">
    <text evidence="2">Belongs to the glycosyltransferase 28 family.</text>
</comment>
<reference evidence="10" key="1">
    <citation type="submission" date="2022-11" db="UniProtKB">
        <authorList>
            <consortium name="WormBaseParasite"/>
        </authorList>
    </citation>
    <scope>IDENTIFICATION</scope>
</reference>
<evidence type="ECO:0000259" key="8">
    <source>
        <dbReference type="Pfam" id="PF04101"/>
    </source>
</evidence>
<dbReference type="GO" id="GO:0006488">
    <property type="term" value="P:dolichol-linked oligosaccharide biosynthetic process"/>
    <property type="evidence" value="ECO:0007669"/>
    <property type="project" value="InterPro"/>
</dbReference>